<evidence type="ECO:0000313" key="3">
    <source>
        <dbReference type="Proteomes" id="UP001189429"/>
    </source>
</evidence>
<comment type="caution">
    <text evidence="2">The sequence shown here is derived from an EMBL/GenBank/DDBJ whole genome shotgun (WGS) entry which is preliminary data.</text>
</comment>
<protein>
    <submittedName>
        <fullName evidence="2">Uncharacterized protein</fullName>
    </submittedName>
</protein>
<feature type="non-terminal residue" evidence="2">
    <location>
        <position position="442"/>
    </location>
</feature>
<gene>
    <name evidence="2" type="ORF">PCOR1329_LOCUS67887</name>
</gene>
<feature type="region of interest" description="Disordered" evidence="1">
    <location>
        <begin position="356"/>
        <end position="442"/>
    </location>
</feature>
<reference evidence="2" key="1">
    <citation type="submission" date="2023-10" db="EMBL/GenBank/DDBJ databases">
        <authorList>
            <person name="Chen Y."/>
            <person name="Shah S."/>
            <person name="Dougan E. K."/>
            <person name="Thang M."/>
            <person name="Chan C."/>
        </authorList>
    </citation>
    <scope>NUCLEOTIDE SEQUENCE [LARGE SCALE GENOMIC DNA]</scope>
</reference>
<feature type="compositionally biased region" description="Polar residues" evidence="1">
    <location>
        <begin position="378"/>
        <end position="393"/>
    </location>
</feature>
<organism evidence="2 3">
    <name type="scientific">Prorocentrum cordatum</name>
    <dbReference type="NCBI Taxonomy" id="2364126"/>
    <lineage>
        <taxon>Eukaryota</taxon>
        <taxon>Sar</taxon>
        <taxon>Alveolata</taxon>
        <taxon>Dinophyceae</taxon>
        <taxon>Prorocentrales</taxon>
        <taxon>Prorocentraceae</taxon>
        <taxon>Prorocentrum</taxon>
    </lineage>
</organism>
<dbReference type="EMBL" id="CAUYUJ010018823">
    <property type="protein sequence ID" value="CAK0886573.1"/>
    <property type="molecule type" value="Genomic_DNA"/>
</dbReference>
<keyword evidence="3" id="KW-1185">Reference proteome</keyword>
<accession>A0ABN9WMG5</accession>
<evidence type="ECO:0000256" key="1">
    <source>
        <dbReference type="SAM" id="MobiDB-lite"/>
    </source>
</evidence>
<proteinExistence type="predicted"/>
<feature type="compositionally biased region" description="Low complexity" evidence="1">
    <location>
        <begin position="364"/>
        <end position="377"/>
    </location>
</feature>
<feature type="compositionally biased region" description="Polar residues" evidence="1">
    <location>
        <begin position="413"/>
        <end position="442"/>
    </location>
</feature>
<dbReference type="Proteomes" id="UP001189429">
    <property type="component" value="Unassembled WGS sequence"/>
</dbReference>
<sequence length="442" mass="47440">MAQVSFTDAEIAADLEGLPDAAFAGATSSERLNWVRFVLEVDEAPRAKHGLRFYSSVAGVLADLVGSIHPSDYSDVVIRGMITEGLKPGDFPFSGEAFPESWKSLKFTPAQIVYALRVQGKCVAQVSTPGSGSSGSCGALATAAPSSNDALAEAMRDFVKQASTQPKKGLSFSLADRIREVGLQDFPSEALPSEELAAKWEAAGRAAADRGRAYVGGADGDDLQAAHRPQWSRTPEIDVVAPGGSWEDRMRASLEMRRARTQEDRVHYVGFATFLGHVMTWGLKICIMKVCSPSEVLGYVFLLTRVAEEFGGVHTAYFYDWLVRREMARCLERGEVDISHFFQKLDREIVRDARDKAQMAMSRAGKAAAKGTAAQTQPKGNSGKASSSKQSTPKGGGKTSKADTGKGRAPVSPQLNRSRSPRASQANQNGSGKQRSGNGWGG</sequence>
<evidence type="ECO:0000313" key="2">
    <source>
        <dbReference type="EMBL" id="CAK0886573.1"/>
    </source>
</evidence>
<name>A0ABN9WMG5_9DINO</name>